<reference evidence="1" key="1">
    <citation type="submission" date="2021-08" db="EMBL/GenBank/DDBJ databases">
        <title>Novel anaerobic bacterium isolated from sea squirt in East Sea, Republic of Korea.</title>
        <authorList>
            <person name="Nguyen T.H."/>
            <person name="Li Z."/>
            <person name="Lee Y.-J."/>
            <person name="Ko J."/>
            <person name="Kim S.-G."/>
        </authorList>
    </citation>
    <scope>NUCLEOTIDE SEQUENCE</scope>
    <source>
        <strain evidence="1">KCTC 25031</strain>
    </source>
</reference>
<gene>
    <name evidence="1" type="ORF">K4L44_02345</name>
</gene>
<evidence type="ECO:0000313" key="1">
    <source>
        <dbReference type="EMBL" id="QZE14722.1"/>
    </source>
</evidence>
<evidence type="ECO:0000313" key="2">
    <source>
        <dbReference type="Proteomes" id="UP000826212"/>
    </source>
</evidence>
<dbReference type="Proteomes" id="UP000826212">
    <property type="component" value="Chromosome"/>
</dbReference>
<proteinExistence type="predicted"/>
<dbReference type="EMBL" id="CP081303">
    <property type="protein sequence ID" value="QZE14722.1"/>
    <property type="molecule type" value="Genomic_DNA"/>
</dbReference>
<sequence>MRYLIFTLLICATLWSCSNKEDGSFITDRNYESKVETQFQSRIPIFEKRGDALMSVFQSDTISNDEKEALKFIYAYMPLNDIADYSGDFFYKNVHLAFVIRDYFPWGKQISEENFRHYVLPFRNNNENLDNHREVFFNELKDRVKGMNMHDAALEVNHWCHEKVTYHVTDARTFSPLSSVKNAYGRCGEESVFAVEAYRAVGIPARQVYTPRWAHSDDNHAWVEVCIEGKWYFTGACEPAPEFNMGWFEGPASRGILMNARTFGLMQDAPSYVSKDGLTSLLNVTENYAVVADNTIKVVDTAGQPVSNISVGISLYNYAEIYPIMKRKTDKHGELHIKTGLGDVLLWVYSNKGYTLKKITASGGTHTVVFDPEVMVSDHVDFDMVPPIENIQRVSEVTKKQKQENSQRLAQEDKIRGAYEKTFASHTANIREEAKGLGVDSDDLKKILVAARGNGHVILSLLHETPASKRANLMKLYHAVSFKDLQDTPKDIFVSHMSNTLEFDSKICPDQDFWVNYVLNPRVERELLSNYKLGLREKLTAVNSPKKLVLWIRKEMTLDTVNNVFRVPLSPLGSLELKRVDKRSRAIFFVAASRSLGFPARLEPATKQPQYYSEGKWNDVRFEPKAKLPMKGKVELVNDNPSQSLKYYSQFTIAKYNNGVYRTLAFDQGKAVKDFPEGVSLSKKPIEVSVPVGKYMVTSGNRLKDGSVLTRLSFFEVKKGQTTRVSISVRKDSKPLPILGSVQLSGTIDSYPSSDVKKVSLQKVVKGKVSVIAWLDPDREPTKHFMGDVKILKKKFEKEGVPMMFLIPKDKLTSSFERKPFPIPSHAIYGIDSAILDKFESSLTTKSNGRLPAVFVVDKKGNVVYQSHGYQIGVGEQVIKTIQKIKEIK</sequence>
<organism evidence="1 2">
    <name type="scientific">Halosquirtibacter laminarini</name>
    <dbReference type="NCBI Taxonomy" id="3374600"/>
    <lineage>
        <taxon>Bacteria</taxon>
        <taxon>Pseudomonadati</taxon>
        <taxon>Bacteroidota</taxon>
        <taxon>Bacteroidia</taxon>
        <taxon>Marinilabiliales</taxon>
        <taxon>Prolixibacteraceae</taxon>
        <taxon>Halosquirtibacter</taxon>
    </lineage>
</organism>
<protein>
    <submittedName>
        <fullName evidence="1">Redoxin domain-containing protein</fullName>
    </submittedName>
</protein>
<accession>A0AC61NGH1</accession>
<name>A0AC61NGH1_9BACT</name>
<keyword evidence="2" id="KW-1185">Reference proteome</keyword>